<dbReference type="AlphaFoldDB" id="A0A8J5QKK1"/>
<organism evidence="4 5">
    <name type="scientific">[Candida] subhashii</name>
    <dbReference type="NCBI Taxonomy" id="561895"/>
    <lineage>
        <taxon>Eukaryota</taxon>
        <taxon>Fungi</taxon>
        <taxon>Dikarya</taxon>
        <taxon>Ascomycota</taxon>
        <taxon>Saccharomycotina</taxon>
        <taxon>Pichiomycetes</taxon>
        <taxon>Debaryomycetaceae</taxon>
        <taxon>Spathaspora</taxon>
    </lineage>
</organism>
<dbReference type="GO" id="GO:0034354">
    <property type="term" value="P:'de novo' NAD+ biosynthetic process from L-tryptophan"/>
    <property type="evidence" value="ECO:0007669"/>
    <property type="project" value="UniProtKB-UniRule"/>
</dbReference>
<dbReference type="InterPro" id="IPR049492">
    <property type="entry name" value="BD-FAE-like_dom"/>
</dbReference>
<evidence type="ECO:0000313" key="4">
    <source>
        <dbReference type="EMBL" id="KAG7662153.1"/>
    </source>
</evidence>
<keyword evidence="1 2" id="KW-0378">Hydrolase</keyword>
<comment type="catalytic activity">
    <reaction evidence="2">
        <text>N-formyl-L-kynurenine + H2O = L-kynurenine + formate + H(+)</text>
        <dbReference type="Rhea" id="RHEA:13009"/>
        <dbReference type="ChEBI" id="CHEBI:15377"/>
        <dbReference type="ChEBI" id="CHEBI:15378"/>
        <dbReference type="ChEBI" id="CHEBI:15740"/>
        <dbReference type="ChEBI" id="CHEBI:57959"/>
        <dbReference type="ChEBI" id="CHEBI:58629"/>
        <dbReference type="EC" id="3.5.1.9"/>
    </reaction>
</comment>
<dbReference type="UniPathway" id="UPA00333">
    <property type="reaction ID" value="UER00454"/>
</dbReference>
<dbReference type="InterPro" id="IPR027519">
    <property type="entry name" value="KFase_ver/fungi-typ"/>
</dbReference>
<dbReference type="InterPro" id="IPR050300">
    <property type="entry name" value="GDXG_lipolytic_enzyme"/>
</dbReference>
<dbReference type="EC" id="3.5.1.9" evidence="2"/>
<reference evidence="4 5" key="1">
    <citation type="journal article" date="2021" name="DNA Res.">
        <title>Genome analysis of Candida subhashii reveals its hybrid nature and dual mitochondrial genome conformations.</title>
        <authorList>
            <person name="Mixao V."/>
            <person name="Hegedusova E."/>
            <person name="Saus E."/>
            <person name="Pryszcz L.P."/>
            <person name="Cillingova A."/>
            <person name="Nosek J."/>
            <person name="Gabaldon T."/>
        </authorList>
    </citation>
    <scope>NUCLEOTIDE SEQUENCE [LARGE SCALE GENOMIC DNA]</scope>
    <source>
        <strain evidence="4 5">CBS 10753</strain>
    </source>
</reference>
<evidence type="ECO:0000313" key="5">
    <source>
        <dbReference type="Proteomes" id="UP000694255"/>
    </source>
</evidence>
<dbReference type="Proteomes" id="UP000694255">
    <property type="component" value="Unassembled WGS sequence"/>
</dbReference>
<keyword evidence="5" id="KW-1185">Reference proteome</keyword>
<feature type="active site" evidence="2">
    <location>
        <position position="255"/>
    </location>
</feature>
<dbReference type="PANTHER" id="PTHR48081">
    <property type="entry name" value="AB HYDROLASE SUPERFAMILY PROTEIN C4A8.06C"/>
    <property type="match status" value="1"/>
</dbReference>
<feature type="active site" description="Nucleophile" evidence="2">
    <location>
        <position position="108"/>
    </location>
</feature>
<dbReference type="GO" id="GO:0004061">
    <property type="term" value="F:arylformamidase activity"/>
    <property type="evidence" value="ECO:0007669"/>
    <property type="project" value="UniProtKB-UniRule"/>
</dbReference>
<dbReference type="Pfam" id="PF20434">
    <property type="entry name" value="BD-FAE"/>
    <property type="match status" value="1"/>
</dbReference>
<protein>
    <recommendedName>
        <fullName evidence="2">Kynurenine formamidase</fullName>
        <shortName evidence="2">KFA</shortName>
        <shortName evidence="2">KFase</shortName>
        <ecNumber evidence="2">3.5.1.9</ecNumber>
    </recommendedName>
    <alternativeName>
        <fullName evidence="2">Arylformamidase</fullName>
    </alternativeName>
    <alternativeName>
        <fullName evidence="2">N-formylkynurenine formamidase</fullName>
        <shortName evidence="2">FKF</shortName>
    </alternativeName>
</protein>
<sequence length="273" mass="31850">MSFVDTQRSYGSHSLQTIKIFHYEESNETTFLYIHGGAWRDPNNTFDDFEEIAKEHVQLSNLSINIIGINYRLSPEIKHPFHLLDVLEAIRYLYKTLGIKKASILGHSVGATLMLQLLHYQEIVGLGFENSSQVSPNQYLQELFDDIERNFTIDNLVFLDGIYDTIELLNEYPEYSSFVYEAFQSEEAVIDSTQPSSTRIPKESPFRLVDKKTKFRVVHSLQDELLTTKQTQLVIKYLCDRNQPVKVIFDNFGQHEQVYRHHMARTLYLQLTE</sequence>
<dbReference type="EMBL" id="JAGSYN010000183">
    <property type="protein sequence ID" value="KAG7662153.1"/>
    <property type="molecule type" value="Genomic_DNA"/>
</dbReference>
<evidence type="ECO:0000259" key="3">
    <source>
        <dbReference type="Pfam" id="PF20434"/>
    </source>
</evidence>
<comment type="pathway">
    <text evidence="2">Amino-acid degradation; L-tryptophan degradation via kynurenine pathway; L-kynurenine from L-tryptophan: step 2/2.</text>
</comment>
<feature type="active site" evidence="2">
    <location>
        <position position="223"/>
    </location>
</feature>
<accession>A0A8J5QKK1</accession>
<comment type="domain">
    <text evidence="2">The main chain amide nitrogen atoms of the second glycine and its adjacent residue in the HGGXW motif define the oxyanion hole, and stabilize the oxyanion that forms during the nucleophilic attack by the catalytic serine during substrate cleavage.</text>
</comment>
<evidence type="ECO:0000256" key="1">
    <source>
        <dbReference type="ARBA" id="ARBA00022801"/>
    </source>
</evidence>
<dbReference type="GO" id="GO:0019441">
    <property type="term" value="P:L-tryptophan catabolic process to kynurenine"/>
    <property type="evidence" value="ECO:0007669"/>
    <property type="project" value="UniProtKB-UniRule"/>
</dbReference>
<gene>
    <name evidence="2" type="primary">BNA7</name>
    <name evidence="4" type="ORF">J8A68_004281</name>
</gene>
<dbReference type="PANTHER" id="PTHR48081:SF33">
    <property type="entry name" value="KYNURENINE FORMAMIDASE"/>
    <property type="match status" value="1"/>
</dbReference>
<dbReference type="OrthoDB" id="420264at2759"/>
<comment type="function">
    <text evidence="2">Catalyzes the hydrolysis of N-formyl-L-kynurenine to L-kynurenine, the second step in the kynurenine pathway of tryptophan degradation. Kynurenine may be further oxidized to nicotinic acid, NAD(H) and NADP(H). Required for elimination of toxic metabolites.</text>
</comment>
<keyword evidence="2" id="KW-0823">Tryptophan catabolism</keyword>
<comment type="caution">
    <text evidence="4">The sequence shown here is derived from an EMBL/GenBank/DDBJ whole genome shotgun (WGS) entry which is preliminary data.</text>
</comment>
<feature type="short sequence motif" description="HGGXW" evidence="2">
    <location>
        <begin position="35"/>
        <end position="39"/>
    </location>
</feature>
<evidence type="ECO:0000256" key="2">
    <source>
        <dbReference type="HAMAP-Rule" id="MF_03014"/>
    </source>
</evidence>
<comment type="subunit">
    <text evidence="2">Homodimer.</text>
</comment>
<feature type="domain" description="BD-FAE-like" evidence="3">
    <location>
        <begin position="25"/>
        <end position="236"/>
    </location>
</feature>
<proteinExistence type="inferred from homology"/>
<dbReference type="HAMAP" id="MF_03014">
    <property type="entry name" value="KFase"/>
    <property type="match status" value="1"/>
</dbReference>
<name>A0A8J5QKK1_9ASCO</name>
<comment type="similarity">
    <text evidence="2">Belongs to the kynurenine formamidase family.</text>
</comment>